<protein>
    <recommendedName>
        <fullName evidence="4">Cupredoxin-like domain-containing protein</fullName>
    </recommendedName>
</protein>
<evidence type="ECO:0008006" key="4">
    <source>
        <dbReference type="Google" id="ProtNLM"/>
    </source>
</evidence>
<sequence length="111" mass="12071">MKKWVISLVTMLSLFAFSTSTYADSHHLEMKPGVLELTTGIIAVNQGETLHLIVDYVKGPDFTWKIKGDTGFVVTGKNADANVYLGVPPGNYHLQFSCQSGKCTASGEMSK</sequence>
<feature type="signal peptide" evidence="1">
    <location>
        <begin position="1"/>
        <end position="23"/>
    </location>
</feature>
<gene>
    <name evidence="2" type="ORF">SAMN05421852_12221</name>
</gene>
<dbReference type="EMBL" id="FORR01000022">
    <property type="protein sequence ID" value="SFJ78509.1"/>
    <property type="molecule type" value="Genomic_DNA"/>
</dbReference>
<dbReference type="Proteomes" id="UP000199545">
    <property type="component" value="Unassembled WGS sequence"/>
</dbReference>
<evidence type="ECO:0000313" key="2">
    <source>
        <dbReference type="EMBL" id="SFJ78509.1"/>
    </source>
</evidence>
<reference evidence="2 3" key="1">
    <citation type="submission" date="2016-10" db="EMBL/GenBank/DDBJ databases">
        <authorList>
            <person name="de Groot N.N."/>
        </authorList>
    </citation>
    <scope>NUCLEOTIDE SEQUENCE [LARGE SCALE GENOMIC DNA]</scope>
    <source>
        <strain evidence="2 3">DSM 44778</strain>
    </source>
</reference>
<name>A0A1I3U7E9_9BACL</name>
<accession>A0A1I3U7E9</accession>
<feature type="chain" id="PRO_5011538390" description="Cupredoxin-like domain-containing protein" evidence="1">
    <location>
        <begin position="24"/>
        <end position="111"/>
    </location>
</feature>
<dbReference type="OrthoDB" id="9853970at2"/>
<evidence type="ECO:0000256" key="1">
    <source>
        <dbReference type="SAM" id="SignalP"/>
    </source>
</evidence>
<evidence type="ECO:0000313" key="3">
    <source>
        <dbReference type="Proteomes" id="UP000199545"/>
    </source>
</evidence>
<proteinExistence type="predicted"/>
<organism evidence="2 3">
    <name type="scientific">Thermoflavimicrobium dichotomicum</name>
    <dbReference type="NCBI Taxonomy" id="46223"/>
    <lineage>
        <taxon>Bacteria</taxon>
        <taxon>Bacillati</taxon>
        <taxon>Bacillota</taxon>
        <taxon>Bacilli</taxon>
        <taxon>Bacillales</taxon>
        <taxon>Thermoactinomycetaceae</taxon>
        <taxon>Thermoflavimicrobium</taxon>
    </lineage>
</organism>
<dbReference type="AlphaFoldDB" id="A0A1I3U7E9"/>
<keyword evidence="3" id="KW-1185">Reference proteome</keyword>
<keyword evidence="1" id="KW-0732">Signal</keyword>
<dbReference type="RefSeq" id="WP_093231403.1">
    <property type="nucleotide sequence ID" value="NZ_FORR01000022.1"/>
</dbReference>